<feature type="transmembrane region" description="Helical" evidence="9">
    <location>
        <begin position="347"/>
        <end position="370"/>
    </location>
</feature>
<dbReference type="Pfam" id="PF09594">
    <property type="entry name" value="GT87"/>
    <property type="match status" value="1"/>
</dbReference>
<comment type="similarity">
    <text evidence="7">Belongs to the glycosyltransferase 87 family.</text>
</comment>
<evidence type="ECO:0000256" key="4">
    <source>
        <dbReference type="ARBA" id="ARBA00022692"/>
    </source>
</evidence>
<keyword evidence="5 9" id="KW-1133">Transmembrane helix</keyword>
<dbReference type="Proteomes" id="UP000199022">
    <property type="component" value="Unassembled WGS sequence"/>
</dbReference>
<organism evidence="10 11">
    <name type="scientific">Klenkia taihuensis</name>
    <dbReference type="NCBI Taxonomy" id="1225127"/>
    <lineage>
        <taxon>Bacteria</taxon>
        <taxon>Bacillati</taxon>
        <taxon>Actinomycetota</taxon>
        <taxon>Actinomycetes</taxon>
        <taxon>Geodermatophilales</taxon>
        <taxon>Geodermatophilaceae</taxon>
        <taxon>Klenkia</taxon>
    </lineage>
</organism>
<gene>
    <name evidence="10" type="ORF">SAMN05661030_0227</name>
</gene>
<feature type="transmembrane region" description="Helical" evidence="9">
    <location>
        <begin position="243"/>
        <end position="271"/>
    </location>
</feature>
<evidence type="ECO:0000256" key="1">
    <source>
        <dbReference type="ARBA" id="ARBA00004651"/>
    </source>
</evidence>
<feature type="region of interest" description="Disordered" evidence="8">
    <location>
        <begin position="1"/>
        <end position="38"/>
    </location>
</feature>
<dbReference type="STRING" id="1225127.SAMN05661030_0227"/>
<keyword evidence="2" id="KW-1003">Cell membrane</keyword>
<feature type="compositionally biased region" description="Basic and acidic residues" evidence="8">
    <location>
        <begin position="495"/>
        <end position="508"/>
    </location>
</feature>
<dbReference type="GO" id="GO:0016758">
    <property type="term" value="F:hexosyltransferase activity"/>
    <property type="evidence" value="ECO:0007669"/>
    <property type="project" value="InterPro"/>
</dbReference>
<feature type="transmembrane region" description="Helical" evidence="9">
    <location>
        <begin position="175"/>
        <end position="195"/>
    </location>
</feature>
<dbReference type="InterPro" id="IPR016570">
    <property type="entry name" value="UCP010361"/>
</dbReference>
<accession>A0A1I1GRS3</accession>
<dbReference type="PIRSF" id="PIRSF010361">
    <property type="entry name" value="UCP010361"/>
    <property type="match status" value="1"/>
</dbReference>
<proteinExistence type="inferred from homology"/>
<protein>
    <submittedName>
        <fullName evidence="10">Uncharacterized membrane protein</fullName>
    </submittedName>
</protein>
<keyword evidence="11" id="KW-1185">Reference proteome</keyword>
<evidence type="ECO:0000313" key="10">
    <source>
        <dbReference type="EMBL" id="SFC14354.1"/>
    </source>
</evidence>
<evidence type="ECO:0000256" key="8">
    <source>
        <dbReference type="SAM" id="MobiDB-lite"/>
    </source>
</evidence>
<feature type="transmembrane region" description="Helical" evidence="9">
    <location>
        <begin position="376"/>
        <end position="395"/>
    </location>
</feature>
<evidence type="ECO:0000256" key="2">
    <source>
        <dbReference type="ARBA" id="ARBA00022475"/>
    </source>
</evidence>
<sequence length="536" mass="57457">MSTQDTGPPPADQPDGGPASSPVRVSEPPRVAAPPWPDRVVPSWTDRVAAQASEAVGGPWGRHAVTGRALFWTPLRVCLLFCVVGLALAWAKQNPCSDGNWVGSKQYTHFCYSDTVPLFGLRGLDTGQVPYLGSAVEYPVLTGGFMWIASVLARGYDSLAQTVGLLPAVVPVQSYYVVTCLMLGVCALLVTRSVVGLTGRRPWDAAMIGLSPLLVVHAFTNWDLFAVALASLGMWAWAKRHPVLAGVLIGLGTAAKLYPVLLLGVLLVLCLRAGKLRAWAMTTVAAAAAWLVVNLPVALLAPENWQLFFTLNDSRPADPDTLWNIAIQASGGTLFDGPLAEGQSPSVLNAWVAVATVAVCVAVAVLGLTAPQRPRVAQLAFLLVAGFLLVNKVWSPQYSLWLLPLAVLARPSWRSLLLWQATEAVLWVPRLLWYLGTDNKGVDVQWFFLAVGVRDVAVLVLMALVVRDVWHPELDRVRRSWPGTDDPAGGVLDGAPDRFRLAQRRPDPGDLAGVGRGVAGGLQDDGAAGRPRDTEQ</sequence>
<feature type="transmembrane region" description="Helical" evidence="9">
    <location>
        <begin position="207"/>
        <end position="237"/>
    </location>
</feature>
<dbReference type="EMBL" id="FOMD01000001">
    <property type="protein sequence ID" value="SFC14354.1"/>
    <property type="molecule type" value="Genomic_DNA"/>
</dbReference>
<keyword evidence="3" id="KW-0808">Transferase</keyword>
<name>A0A1I1GRS3_9ACTN</name>
<keyword evidence="4 9" id="KW-0812">Transmembrane</keyword>
<feature type="region of interest" description="Disordered" evidence="8">
    <location>
        <begin position="481"/>
        <end position="536"/>
    </location>
</feature>
<feature type="transmembrane region" description="Helical" evidence="9">
    <location>
        <begin position="69"/>
        <end position="91"/>
    </location>
</feature>
<evidence type="ECO:0000256" key="6">
    <source>
        <dbReference type="ARBA" id="ARBA00023136"/>
    </source>
</evidence>
<reference evidence="11" key="1">
    <citation type="submission" date="2016-10" db="EMBL/GenBank/DDBJ databases">
        <authorList>
            <person name="Varghese N."/>
            <person name="Submissions S."/>
        </authorList>
    </citation>
    <scope>NUCLEOTIDE SEQUENCE [LARGE SCALE GENOMIC DNA]</scope>
    <source>
        <strain evidence="11">DSM 45962</strain>
    </source>
</reference>
<feature type="transmembrane region" description="Helical" evidence="9">
    <location>
        <begin position="447"/>
        <end position="470"/>
    </location>
</feature>
<dbReference type="AlphaFoldDB" id="A0A1I1GRS3"/>
<evidence type="ECO:0000256" key="5">
    <source>
        <dbReference type="ARBA" id="ARBA00022989"/>
    </source>
</evidence>
<evidence type="ECO:0000256" key="9">
    <source>
        <dbReference type="SAM" id="Phobius"/>
    </source>
</evidence>
<evidence type="ECO:0000313" key="11">
    <source>
        <dbReference type="Proteomes" id="UP000199022"/>
    </source>
</evidence>
<feature type="transmembrane region" description="Helical" evidence="9">
    <location>
        <begin position="278"/>
        <end position="301"/>
    </location>
</feature>
<evidence type="ECO:0000256" key="3">
    <source>
        <dbReference type="ARBA" id="ARBA00022679"/>
    </source>
</evidence>
<dbReference type="GO" id="GO:0005886">
    <property type="term" value="C:plasma membrane"/>
    <property type="evidence" value="ECO:0007669"/>
    <property type="project" value="UniProtKB-SubCell"/>
</dbReference>
<comment type="subcellular location">
    <subcellularLocation>
        <location evidence="1">Cell membrane</location>
        <topology evidence="1">Multi-pass membrane protein</topology>
    </subcellularLocation>
</comment>
<keyword evidence="6 9" id="KW-0472">Membrane</keyword>
<dbReference type="InterPro" id="IPR018584">
    <property type="entry name" value="GT87"/>
</dbReference>
<dbReference type="RefSeq" id="WP_229827533.1">
    <property type="nucleotide sequence ID" value="NZ_BNAC01000002.1"/>
</dbReference>
<evidence type="ECO:0000256" key="7">
    <source>
        <dbReference type="ARBA" id="ARBA00024033"/>
    </source>
</evidence>